<dbReference type="SUPFAM" id="SSF82784">
    <property type="entry name" value="OsmC-like"/>
    <property type="match status" value="1"/>
</dbReference>
<protein>
    <submittedName>
        <fullName evidence="1">OsmC family protein</fullName>
    </submittedName>
</protein>
<dbReference type="EMBL" id="JARVII010000027">
    <property type="protein sequence ID" value="MDG9700217.1"/>
    <property type="molecule type" value="Genomic_DNA"/>
</dbReference>
<dbReference type="InterPro" id="IPR036102">
    <property type="entry name" value="OsmC/Ohrsf"/>
</dbReference>
<dbReference type="PANTHER" id="PTHR39624">
    <property type="entry name" value="PROTEIN INVOLVED IN RIMO-MEDIATED BETA-METHYLTHIOLATION OF RIBOSOMAL PROTEIN S12 YCAO"/>
    <property type="match status" value="1"/>
</dbReference>
<organism evidence="1 2">
    <name type="scientific">Ottowia cancrivicina</name>
    <dbReference type="NCBI Taxonomy" id="3040346"/>
    <lineage>
        <taxon>Bacteria</taxon>
        <taxon>Pseudomonadati</taxon>
        <taxon>Pseudomonadota</taxon>
        <taxon>Betaproteobacteria</taxon>
        <taxon>Burkholderiales</taxon>
        <taxon>Comamonadaceae</taxon>
        <taxon>Ottowia</taxon>
    </lineage>
</organism>
<evidence type="ECO:0000313" key="1">
    <source>
        <dbReference type="EMBL" id="MDG9700217.1"/>
    </source>
</evidence>
<gene>
    <name evidence="1" type="ORF">QB898_10945</name>
</gene>
<dbReference type="InterPro" id="IPR003718">
    <property type="entry name" value="OsmC/Ohr_fam"/>
</dbReference>
<dbReference type="PANTHER" id="PTHR39624:SF2">
    <property type="entry name" value="OSMC-LIKE PROTEIN"/>
    <property type="match status" value="1"/>
</dbReference>
<dbReference type="RefSeq" id="WP_050715587.1">
    <property type="nucleotide sequence ID" value="NZ_JARVII010000027.1"/>
</dbReference>
<dbReference type="InterPro" id="IPR015946">
    <property type="entry name" value="KH_dom-like_a/b"/>
</dbReference>
<dbReference type="AlphaFoldDB" id="A0AAW6RMU0"/>
<dbReference type="Pfam" id="PF02566">
    <property type="entry name" value="OsmC"/>
    <property type="match status" value="1"/>
</dbReference>
<dbReference type="Proteomes" id="UP001237156">
    <property type="component" value="Unassembled WGS sequence"/>
</dbReference>
<keyword evidence="2" id="KW-1185">Reference proteome</keyword>
<sequence>MNHPHAAVAVTQLPQPYRVQLNDNLGHQWLSDEPEDAGGQNTATTPDRMLLGALGACTAITLRMYAQRKGWPLTGVTVDLQLNPQGKPEAGAGNDIARVIRLEGDLDAGQRARLMQIADACPVHKLLTGQVRVSTTEAAA</sequence>
<name>A0AAW6RMU0_9BURK</name>
<reference evidence="1 2" key="1">
    <citation type="submission" date="2023-04" db="EMBL/GenBank/DDBJ databases">
        <title>Ottowia paracancer sp. nov., isolated from human stomach.</title>
        <authorList>
            <person name="Song Y."/>
        </authorList>
    </citation>
    <scope>NUCLEOTIDE SEQUENCE [LARGE SCALE GENOMIC DNA]</scope>
    <source>
        <strain evidence="1 2">10c7w1</strain>
    </source>
</reference>
<accession>A0AAW6RMU0</accession>
<proteinExistence type="predicted"/>
<dbReference type="Gene3D" id="3.30.300.20">
    <property type="match status" value="1"/>
</dbReference>
<evidence type="ECO:0000313" key="2">
    <source>
        <dbReference type="Proteomes" id="UP001237156"/>
    </source>
</evidence>
<comment type="caution">
    <text evidence="1">The sequence shown here is derived from an EMBL/GenBank/DDBJ whole genome shotgun (WGS) entry which is preliminary data.</text>
</comment>